<sequence length="83" mass="9926">MNENRLWAKRLFPLGSVRELLKQMPQVTRRRSQEVMPTHPLNGPFQVTENKICFSPEERETELLSFTQPKTGFFFFFFLITFL</sequence>
<accession>A0AAV4MF72</accession>
<protein>
    <submittedName>
        <fullName evidence="1">Uncharacterized protein</fullName>
    </submittedName>
</protein>
<dbReference type="EMBL" id="BPLR01019722">
    <property type="protein sequence ID" value="GIX71107.1"/>
    <property type="molecule type" value="Genomic_DNA"/>
</dbReference>
<proteinExistence type="predicted"/>
<name>A0AAV4MF72_CAEEX</name>
<gene>
    <name evidence="1" type="ORF">CEXT_22701</name>
</gene>
<evidence type="ECO:0000313" key="2">
    <source>
        <dbReference type="Proteomes" id="UP001054945"/>
    </source>
</evidence>
<keyword evidence="2" id="KW-1185">Reference proteome</keyword>
<comment type="caution">
    <text evidence="1">The sequence shown here is derived from an EMBL/GenBank/DDBJ whole genome shotgun (WGS) entry which is preliminary data.</text>
</comment>
<dbReference type="AlphaFoldDB" id="A0AAV4MF72"/>
<organism evidence="1 2">
    <name type="scientific">Caerostris extrusa</name>
    <name type="common">Bark spider</name>
    <name type="synonym">Caerostris bankana</name>
    <dbReference type="NCBI Taxonomy" id="172846"/>
    <lineage>
        <taxon>Eukaryota</taxon>
        <taxon>Metazoa</taxon>
        <taxon>Ecdysozoa</taxon>
        <taxon>Arthropoda</taxon>
        <taxon>Chelicerata</taxon>
        <taxon>Arachnida</taxon>
        <taxon>Araneae</taxon>
        <taxon>Araneomorphae</taxon>
        <taxon>Entelegynae</taxon>
        <taxon>Araneoidea</taxon>
        <taxon>Araneidae</taxon>
        <taxon>Caerostris</taxon>
    </lineage>
</organism>
<reference evidence="1 2" key="1">
    <citation type="submission" date="2021-06" db="EMBL/GenBank/DDBJ databases">
        <title>Caerostris extrusa draft genome.</title>
        <authorList>
            <person name="Kono N."/>
            <person name="Arakawa K."/>
        </authorList>
    </citation>
    <scope>NUCLEOTIDE SEQUENCE [LARGE SCALE GENOMIC DNA]</scope>
</reference>
<evidence type="ECO:0000313" key="1">
    <source>
        <dbReference type="EMBL" id="GIX71107.1"/>
    </source>
</evidence>
<dbReference type="Proteomes" id="UP001054945">
    <property type="component" value="Unassembled WGS sequence"/>
</dbReference>